<keyword evidence="2" id="KW-1185">Reference proteome</keyword>
<sequence>MEQSLCEAAITGNIDSLRRIIEKDGLILEKVVAGCFSGPNPLHIATSNNKLHFVEELLGCKPELAEVLDSQLRSALHLASAKGHDEIVKVLVEVRPDMCLVRDRDGKNPLHLAAEKGEINVLEELVRASPQAARARVDRNETILHLCVKNNQLKSLEILLEKIQGEELVNAKDNDGNTILHLAVLDTQFETQERDNLFEVAIMVGDIIGKDASNKKEQLVEGLLRLKPGLVEVLDSQLRSALHLASAKGDHKIVTLLVNVGPQMCLARDRDGKNPLHVAAVKGRINVLEQLVRINPQAARDRVDRNETILHLCVRHNQLDSLELLLDRIQSEEFVNAKDNDGNTILHLSIFNKQIKITSLVLKNTTIDVNAENESGHTAMDILFLLQAGSDKKDLDTIEDLLRQANAKQGKDLVGGHWLKKKKNSLMVVASLIATMAFQAGVNPPGGVWQDDRDGHRAGEAVMAYNYQDSYPYFLRFNTIGFVASLSTILLLNSGLKFKNKASLWSLIVSMWLAITSMAITYAFANVVVTPKKDRQSLSYIIVIGVTVWTSVMTLLLIYHTCHLVAIFVKEERSRKSAIKRLMNLRDGLSILRKRLSSSDRRSIL</sequence>
<gene>
    <name evidence="1" type="ORF">Vadar_007720</name>
</gene>
<accession>A0ACB7X884</accession>
<comment type="caution">
    <text evidence="1">The sequence shown here is derived from an EMBL/GenBank/DDBJ whole genome shotgun (WGS) entry which is preliminary data.</text>
</comment>
<proteinExistence type="predicted"/>
<name>A0ACB7X884_9ERIC</name>
<protein>
    <submittedName>
        <fullName evidence="1">Uncharacterized protein</fullName>
    </submittedName>
</protein>
<dbReference type="EMBL" id="CM037156">
    <property type="protein sequence ID" value="KAH7836944.1"/>
    <property type="molecule type" value="Genomic_DNA"/>
</dbReference>
<reference evidence="1 2" key="1">
    <citation type="journal article" date="2021" name="Hortic Res">
        <title>High-quality reference genome and annotation aids understanding of berry development for evergreen blueberry (Vaccinium darrowii).</title>
        <authorList>
            <person name="Yu J."/>
            <person name="Hulse-Kemp A.M."/>
            <person name="Babiker E."/>
            <person name="Staton M."/>
        </authorList>
    </citation>
    <scope>NUCLEOTIDE SEQUENCE [LARGE SCALE GENOMIC DNA]</scope>
    <source>
        <strain evidence="2">cv. NJ 8807/NJ 8810</strain>
        <tissue evidence="1">Young leaf</tissue>
    </source>
</reference>
<organism evidence="1 2">
    <name type="scientific">Vaccinium darrowii</name>
    <dbReference type="NCBI Taxonomy" id="229202"/>
    <lineage>
        <taxon>Eukaryota</taxon>
        <taxon>Viridiplantae</taxon>
        <taxon>Streptophyta</taxon>
        <taxon>Embryophyta</taxon>
        <taxon>Tracheophyta</taxon>
        <taxon>Spermatophyta</taxon>
        <taxon>Magnoliopsida</taxon>
        <taxon>eudicotyledons</taxon>
        <taxon>Gunneridae</taxon>
        <taxon>Pentapetalae</taxon>
        <taxon>asterids</taxon>
        <taxon>Ericales</taxon>
        <taxon>Ericaceae</taxon>
        <taxon>Vaccinioideae</taxon>
        <taxon>Vaccinieae</taxon>
        <taxon>Vaccinium</taxon>
    </lineage>
</organism>
<dbReference type="Proteomes" id="UP000828048">
    <property type="component" value="Chromosome 6"/>
</dbReference>
<evidence type="ECO:0000313" key="2">
    <source>
        <dbReference type="Proteomes" id="UP000828048"/>
    </source>
</evidence>
<evidence type="ECO:0000313" key="1">
    <source>
        <dbReference type="EMBL" id="KAH7836944.1"/>
    </source>
</evidence>